<reference evidence="1" key="1">
    <citation type="journal article" date="2025" name="Int. J. Syst. Evol. Microbiol.">
        <title>Inconstantimicrobium mannanitabidum sp. nov., a novel member of the family Clostridiaceae isolated from anoxic soil under the treatment of reductive soil disinfestation.</title>
        <authorList>
            <person name="Ueki A."/>
            <person name="Tonouchi A."/>
            <person name="Honma S."/>
            <person name="Kaku N."/>
            <person name="Ueki K."/>
        </authorList>
    </citation>
    <scope>NUCLEOTIDE SEQUENCE</scope>
    <source>
        <strain evidence="1">TW13</strain>
    </source>
</reference>
<protein>
    <submittedName>
        <fullName evidence="1">Uncharacterized protein</fullName>
    </submittedName>
</protein>
<evidence type="ECO:0000313" key="2">
    <source>
        <dbReference type="Proteomes" id="UP001058074"/>
    </source>
</evidence>
<dbReference type="EMBL" id="BROD01000001">
    <property type="protein sequence ID" value="GKX67390.1"/>
    <property type="molecule type" value="Genomic_DNA"/>
</dbReference>
<gene>
    <name evidence="1" type="ORF">rsdtw13_26480</name>
</gene>
<accession>A0ACB5RE29</accession>
<sequence>MTDIIAVLISSPFLFMGVIPLIIGLLSYKKGKKYASESKVMVSIIVNVVKGVKISIS</sequence>
<dbReference type="Proteomes" id="UP001058074">
    <property type="component" value="Unassembled WGS sequence"/>
</dbReference>
<keyword evidence="2" id="KW-1185">Reference proteome</keyword>
<proteinExistence type="predicted"/>
<organism evidence="1 2">
    <name type="scientific">Inconstantimicrobium mannanitabidum</name>
    <dbReference type="NCBI Taxonomy" id="1604901"/>
    <lineage>
        <taxon>Bacteria</taxon>
        <taxon>Bacillati</taxon>
        <taxon>Bacillota</taxon>
        <taxon>Clostridia</taxon>
        <taxon>Eubacteriales</taxon>
        <taxon>Clostridiaceae</taxon>
        <taxon>Inconstantimicrobium</taxon>
    </lineage>
</organism>
<evidence type="ECO:0000313" key="1">
    <source>
        <dbReference type="EMBL" id="GKX67390.1"/>
    </source>
</evidence>
<name>A0ACB5RE29_9CLOT</name>
<comment type="caution">
    <text evidence="1">The sequence shown here is derived from an EMBL/GenBank/DDBJ whole genome shotgun (WGS) entry which is preliminary data.</text>
</comment>